<dbReference type="Pfam" id="PF08327">
    <property type="entry name" value="AHSA1"/>
    <property type="match status" value="1"/>
</dbReference>
<evidence type="ECO:0000313" key="4">
    <source>
        <dbReference type="Proteomes" id="UP001179181"/>
    </source>
</evidence>
<organism evidence="3 4">
    <name type="scientific">Dyadobacter arcticus</name>
    <dbReference type="NCBI Taxonomy" id="1078754"/>
    <lineage>
        <taxon>Bacteria</taxon>
        <taxon>Pseudomonadati</taxon>
        <taxon>Bacteroidota</taxon>
        <taxon>Cytophagia</taxon>
        <taxon>Cytophagales</taxon>
        <taxon>Spirosomataceae</taxon>
        <taxon>Dyadobacter</taxon>
    </lineage>
</organism>
<name>A0ABX0ULV9_9BACT</name>
<comment type="caution">
    <text evidence="3">The sequence shown here is derived from an EMBL/GenBank/DDBJ whole genome shotgun (WGS) entry which is preliminary data.</text>
</comment>
<proteinExistence type="inferred from homology"/>
<protein>
    <recommendedName>
        <fullName evidence="2">Activator of Hsp90 ATPase homologue 1/2-like C-terminal domain-containing protein</fullName>
    </recommendedName>
</protein>
<accession>A0ABX0ULV9</accession>
<keyword evidence="4" id="KW-1185">Reference proteome</keyword>
<gene>
    <name evidence="3" type="ORF">FHS68_003074</name>
</gene>
<evidence type="ECO:0000259" key="2">
    <source>
        <dbReference type="Pfam" id="PF08327"/>
    </source>
</evidence>
<dbReference type="Gene3D" id="3.30.530.20">
    <property type="match status" value="1"/>
</dbReference>
<dbReference type="InterPro" id="IPR013538">
    <property type="entry name" value="ASHA1/2-like_C"/>
</dbReference>
<dbReference type="EMBL" id="JAASQJ010000003">
    <property type="protein sequence ID" value="NIJ53892.1"/>
    <property type="molecule type" value="Genomic_DNA"/>
</dbReference>
<dbReference type="SUPFAM" id="SSF55961">
    <property type="entry name" value="Bet v1-like"/>
    <property type="match status" value="1"/>
</dbReference>
<sequence>MENMLIKKSVDINASQEKVWSVLTTDEYTRQWFAEFGEGNFAITDWKEGSKAIFIDDTKSGLAGVVASNIPGQELIVQYNGVVTDGLEDYDSELAQSVKGYKECYWLTKIDSGSRLDIECDMGSEFFDYMSGAWDKALVRIKALSEND</sequence>
<comment type="similarity">
    <text evidence="1">Belongs to the AHA1 family.</text>
</comment>
<dbReference type="RefSeq" id="WP_167271479.1">
    <property type="nucleotide sequence ID" value="NZ_JAASQJ010000003.1"/>
</dbReference>
<dbReference type="CDD" id="cd07814">
    <property type="entry name" value="SRPBCC_CalC_Aha1-like"/>
    <property type="match status" value="1"/>
</dbReference>
<feature type="domain" description="Activator of Hsp90 ATPase homologue 1/2-like C-terminal" evidence="2">
    <location>
        <begin position="13"/>
        <end position="78"/>
    </location>
</feature>
<evidence type="ECO:0000256" key="1">
    <source>
        <dbReference type="ARBA" id="ARBA00006817"/>
    </source>
</evidence>
<dbReference type="InterPro" id="IPR023393">
    <property type="entry name" value="START-like_dom_sf"/>
</dbReference>
<reference evidence="3 4" key="1">
    <citation type="submission" date="2020-03" db="EMBL/GenBank/DDBJ databases">
        <title>Genomic Encyclopedia of Type Strains, Phase IV (KMG-IV): sequencing the most valuable type-strain genomes for metagenomic binning, comparative biology and taxonomic classification.</title>
        <authorList>
            <person name="Goeker M."/>
        </authorList>
    </citation>
    <scope>NUCLEOTIDE SEQUENCE [LARGE SCALE GENOMIC DNA]</scope>
    <source>
        <strain evidence="3 4">DSM 102865</strain>
    </source>
</reference>
<dbReference type="Proteomes" id="UP001179181">
    <property type="component" value="Unassembled WGS sequence"/>
</dbReference>
<evidence type="ECO:0000313" key="3">
    <source>
        <dbReference type="EMBL" id="NIJ53892.1"/>
    </source>
</evidence>